<evidence type="ECO:0000256" key="4">
    <source>
        <dbReference type="ARBA" id="ARBA00023136"/>
    </source>
</evidence>
<dbReference type="PANTHER" id="PTHR10924:SF6">
    <property type="entry name" value="SOLUTE CARRIER FAMILY 49 MEMBER A3"/>
    <property type="match status" value="1"/>
</dbReference>
<protein>
    <submittedName>
        <fullName evidence="7">Uncharacterized protein</fullName>
    </submittedName>
</protein>
<evidence type="ECO:0000256" key="5">
    <source>
        <dbReference type="SAM" id="MobiDB-lite"/>
    </source>
</evidence>
<dbReference type="InterPro" id="IPR049680">
    <property type="entry name" value="FLVCR1-2_SLC49-like"/>
</dbReference>
<evidence type="ECO:0000256" key="2">
    <source>
        <dbReference type="ARBA" id="ARBA00022692"/>
    </source>
</evidence>
<dbReference type="PANTHER" id="PTHR10924">
    <property type="entry name" value="MAJOR FACILITATOR SUPERFAMILY PROTEIN-RELATED"/>
    <property type="match status" value="1"/>
</dbReference>
<feature type="compositionally biased region" description="Basic and acidic residues" evidence="5">
    <location>
        <begin position="475"/>
        <end position="484"/>
    </location>
</feature>
<dbReference type="InterPro" id="IPR036259">
    <property type="entry name" value="MFS_trans_sf"/>
</dbReference>
<evidence type="ECO:0000256" key="3">
    <source>
        <dbReference type="ARBA" id="ARBA00022989"/>
    </source>
</evidence>
<dbReference type="Pfam" id="PF07690">
    <property type="entry name" value="MFS_1"/>
    <property type="match status" value="2"/>
</dbReference>
<feature type="transmembrane region" description="Helical" evidence="6">
    <location>
        <begin position="23"/>
        <end position="43"/>
    </location>
</feature>
<organism evidence="7 8">
    <name type="scientific">Umbelopsis vinacea</name>
    <dbReference type="NCBI Taxonomy" id="44442"/>
    <lineage>
        <taxon>Eukaryota</taxon>
        <taxon>Fungi</taxon>
        <taxon>Fungi incertae sedis</taxon>
        <taxon>Mucoromycota</taxon>
        <taxon>Mucoromycotina</taxon>
        <taxon>Umbelopsidomycetes</taxon>
        <taxon>Umbelopsidales</taxon>
        <taxon>Umbelopsidaceae</taxon>
        <taxon>Umbelopsis</taxon>
    </lineage>
</organism>
<reference evidence="7" key="1">
    <citation type="submission" date="2020-12" db="EMBL/GenBank/DDBJ databases">
        <title>Metabolic potential, ecology and presence of endohyphal bacteria is reflected in genomic diversity of Mucoromycotina.</title>
        <authorList>
            <person name="Muszewska A."/>
            <person name="Okrasinska A."/>
            <person name="Steczkiewicz K."/>
            <person name="Drgas O."/>
            <person name="Orlowska M."/>
            <person name="Perlinska-Lenart U."/>
            <person name="Aleksandrzak-Piekarczyk T."/>
            <person name="Szatraj K."/>
            <person name="Zielenkiewicz U."/>
            <person name="Pilsyk S."/>
            <person name="Malc E."/>
            <person name="Mieczkowski P."/>
            <person name="Kruszewska J.S."/>
            <person name="Biernat P."/>
            <person name="Pawlowska J."/>
        </authorList>
    </citation>
    <scope>NUCLEOTIDE SEQUENCE</scope>
    <source>
        <strain evidence="7">WA0000051536</strain>
    </source>
</reference>
<keyword evidence="8" id="KW-1185">Reference proteome</keyword>
<feature type="transmembrane region" description="Helical" evidence="6">
    <location>
        <begin position="338"/>
        <end position="354"/>
    </location>
</feature>
<feature type="transmembrane region" description="Helical" evidence="6">
    <location>
        <begin position="395"/>
        <end position="414"/>
    </location>
</feature>
<comment type="caution">
    <text evidence="7">The sequence shown here is derived from an EMBL/GenBank/DDBJ whole genome shotgun (WGS) entry which is preliminary data.</text>
</comment>
<accession>A0A8H7UF55</accession>
<keyword evidence="2 6" id="KW-0812">Transmembrane</keyword>
<dbReference type="SUPFAM" id="SSF103473">
    <property type="entry name" value="MFS general substrate transporter"/>
    <property type="match status" value="2"/>
</dbReference>
<feature type="transmembrane region" description="Helical" evidence="6">
    <location>
        <begin position="267"/>
        <end position="286"/>
    </location>
</feature>
<feature type="transmembrane region" description="Helical" evidence="6">
    <location>
        <begin position="434"/>
        <end position="452"/>
    </location>
</feature>
<evidence type="ECO:0000256" key="1">
    <source>
        <dbReference type="ARBA" id="ARBA00004141"/>
    </source>
</evidence>
<dbReference type="OrthoDB" id="422206at2759"/>
<comment type="subcellular location">
    <subcellularLocation>
        <location evidence="1">Membrane</location>
        <topology evidence="1">Multi-pass membrane protein</topology>
    </subcellularLocation>
</comment>
<keyword evidence="4 6" id="KW-0472">Membrane</keyword>
<sequence>NQQEIQHEEVVTDPVYRTYKIRYFGLTMLVLLQIVTALNWTIFAPAPQFAADYYNTSLSAINWFANVYLLCYLVSSPLSSLAFERYSLKFGIVTGAVLQLIGAWLRYFSTFVQNQQGKFALAMIGQILCALAQPFILNAPTPYAATWFTPAARATANMAGSICKCKKKPNPNYPDNIIRIEQPNDFVKIIFIANPVGVALADLIIPVLIVDEPSLPFGLLIVACITTAVAIPTVFIPPRPRTPPSSSAARVNSRPYLPDLKLLLTNWNYLVLLFCFGTFVGIFNAMSTLLNQIVTPYGYSNDDAGFMGVGMIVGGLVGAIAMAIFVDKTKLHKIAIKISLFLSGIIYLILFFVVKADNMIAIMVICVLIGFLNFSALPVGLELGVECTFPVAESASSSTLWASSQILGLIFIEVMDALRYPDDQGDPVGNMRRALILVAVFALVAGTASLLYRSRNYRMESEAADALQQQDDSNLEMHDKSEEA</sequence>
<evidence type="ECO:0000313" key="7">
    <source>
        <dbReference type="EMBL" id="KAG2177623.1"/>
    </source>
</evidence>
<keyword evidence="3 6" id="KW-1133">Transmembrane helix</keyword>
<feature type="transmembrane region" description="Helical" evidence="6">
    <location>
        <begin position="63"/>
        <end position="83"/>
    </location>
</feature>
<gene>
    <name evidence="7" type="ORF">INT44_008137</name>
</gene>
<dbReference type="GO" id="GO:0016020">
    <property type="term" value="C:membrane"/>
    <property type="evidence" value="ECO:0007669"/>
    <property type="project" value="UniProtKB-SubCell"/>
</dbReference>
<evidence type="ECO:0000313" key="8">
    <source>
        <dbReference type="Proteomes" id="UP000612746"/>
    </source>
</evidence>
<feature type="transmembrane region" description="Helical" evidence="6">
    <location>
        <begin position="189"/>
        <end position="209"/>
    </location>
</feature>
<feature type="transmembrane region" description="Helical" evidence="6">
    <location>
        <begin position="215"/>
        <end position="236"/>
    </location>
</feature>
<feature type="non-terminal residue" evidence="7">
    <location>
        <position position="1"/>
    </location>
</feature>
<feature type="transmembrane region" description="Helical" evidence="6">
    <location>
        <begin position="90"/>
        <end position="107"/>
    </location>
</feature>
<dbReference type="AlphaFoldDB" id="A0A8H7UF55"/>
<dbReference type="Gene3D" id="1.20.1250.20">
    <property type="entry name" value="MFS general substrate transporter like domains"/>
    <property type="match status" value="2"/>
</dbReference>
<feature type="region of interest" description="Disordered" evidence="5">
    <location>
        <begin position="463"/>
        <end position="484"/>
    </location>
</feature>
<dbReference type="InterPro" id="IPR011701">
    <property type="entry name" value="MFS"/>
</dbReference>
<evidence type="ECO:0000256" key="6">
    <source>
        <dbReference type="SAM" id="Phobius"/>
    </source>
</evidence>
<name>A0A8H7UF55_9FUNG</name>
<feature type="transmembrane region" description="Helical" evidence="6">
    <location>
        <begin position="360"/>
        <end position="383"/>
    </location>
</feature>
<feature type="transmembrane region" description="Helical" evidence="6">
    <location>
        <begin position="306"/>
        <end position="326"/>
    </location>
</feature>
<feature type="transmembrane region" description="Helical" evidence="6">
    <location>
        <begin position="119"/>
        <end position="137"/>
    </location>
</feature>
<dbReference type="Proteomes" id="UP000612746">
    <property type="component" value="Unassembled WGS sequence"/>
</dbReference>
<proteinExistence type="predicted"/>
<dbReference type="GO" id="GO:0022857">
    <property type="term" value="F:transmembrane transporter activity"/>
    <property type="evidence" value="ECO:0007669"/>
    <property type="project" value="InterPro"/>
</dbReference>
<dbReference type="EMBL" id="JAEPRA010000012">
    <property type="protein sequence ID" value="KAG2177623.1"/>
    <property type="molecule type" value="Genomic_DNA"/>
</dbReference>